<evidence type="ECO:0000256" key="3">
    <source>
        <dbReference type="ARBA" id="ARBA00022777"/>
    </source>
</evidence>
<keyword evidence="6" id="KW-0812">Transmembrane</keyword>
<reference evidence="8 9" key="1">
    <citation type="submission" date="2019-04" db="EMBL/GenBank/DDBJ databases">
        <authorList>
            <person name="Van Vliet M D."/>
        </authorList>
    </citation>
    <scope>NUCLEOTIDE SEQUENCE [LARGE SCALE GENOMIC DNA]</scope>
    <source>
        <strain evidence="8 9">F21</strain>
    </source>
</reference>
<accession>A0A6C2ULJ1</accession>
<organism evidence="8 9">
    <name type="scientific">Pontiella sulfatireligans</name>
    <dbReference type="NCBI Taxonomy" id="2750658"/>
    <lineage>
        <taxon>Bacteria</taxon>
        <taxon>Pseudomonadati</taxon>
        <taxon>Kiritimatiellota</taxon>
        <taxon>Kiritimatiellia</taxon>
        <taxon>Kiritimatiellales</taxon>
        <taxon>Pontiellaceae</taxon>
        <taxon>Pontiella</taxon>
    </lineage>
</organism>
<sequence>MTDSGNIPPRDPSLRDLYSQALKNKAAPLPTEENSPSFISLSHIQKRYTQFSLIAEGGIKQIFNVFDEHSHRHVALAMPRDELDVENIDPFIHEAWLTAILAHPNIINVHDVGVIDRRKPFFTMDLKKGDNLDALIKKNTRSREELLDIFLKVCDAIAYAHNRQVLHLDLKPHNIQVENFGEVLVCDWGLGQLLESGDAAEELKLDPDIINNVTLSGAIKGTPGFMAPEQIDSDSILTPQADIYSLGCTLYYMLTGQKPFSGTPGEILTDTKQGRFIPQKKRAPMRKIPNGPAQTALKAMQLNPSDRYSSVLELQQDIRRYLNNYPTRAERAGFLKKTLLFYKRNHVRCLIATVSIIAIILLSSFFIRALERSKSRIEQEHELATKHEKEADRAQQLYVDEMHLSHQNQEAHLAALQFLISRYMYDDIFFVRPITALKSAESYIREGRQIAPEKALMIHYEIVLHFIKLDFNAIYELQGDQLPFYKTYCSMLTEIKSLQPQTSEHIPEVEVFNEILKRMTHTSQDKHMLIEQMIAYDHARRQDRTHYEQVILTALNYFNRNWSDPVFEYNQDLKSLVLGGKQFNTLKSQPWRIQCMLHYLPIKQLHLLVDHNFALEEIKMLPLQELNLTDSEKLNLAPLHNFRNLDRLIINDGVYSDSELSQCHESIIIDLVGPGGR</sequence>
<evidence type="ECO:0000313" key="8">
    <source>
        <dbReference type="EMBL" id="VGO20839.1"/>
    </source>
</evidence>
<dbReference type="SMART" id="SM00220">
    <property type="entry name" value="S_TKc"/>
    <property type="match status" value="1"/>
</dbReference>
<keyword evidence="1" id="KW-0808">Transferase</keyword>
<dbReference type="PANTHER" id="PTHR43289:SF6">
    <property type="entry name" value="SERINE_THREONINE-PROTEIN KINASE NEKL-3"/>
    <property type="match status" value="1"/>
</dbReference>
<proteinExistence type="predicted"/>
<evidence type="ECO:0000256" key="1">
    <source>
        <dbReference type="ARBA" id="ARBA00022679"/>
    </source>
</evidence>
<keyword evidence="5" id="KW-0175">Coiled coil</keyword>
<dbReference type="Pfam" id="PF00069">
    <property type="entry name" value="Pkinase"/>
    <property type="match status" value="1"/>
</dbReference>
<keyword evidence="6" id="KW-0472">Membrane</keyword>
<dbReference type="CDD" id="cd14014">
    <property type="entry name" value="STKc_PknB_like"/>
    <property type="match status" value="1"/>
</dbReference>
<evidence type="ECO:0000256" key="4">
    <source>
        <dbReference type="ARBA" id="ARBA00022840"/>
    </source>
</evidence>
<protein>
    <submittedName>
        <fullName evidence="8">Serine/threonine-protein kinase PknD</fullName>
    </submittedName>
</protein>
<dbReference type="PROSITE" id="PS50011">
    <property type="entry name" value="PROTEIN_KINASE_DOM"/>
    <property type="match status" value="1"/>
</dbReference>
<dbReference type="Gene3D" id="3.30.200.20">
    <property type="entry name" value="Phosphorylase Kinase, domain 1"/>
    <property type="match status" value="1"/>
</dbReference>
<dbReference type="Proteomes" id="UP000346198">
    <property type="component" value="Unassembled WGS sequence"/>
</dbReference>
<dbReference type="Gene3D" id="1.10.510.10">
    <property type="entry name" value="Transferase(Phosphotransferase) domain 1"/>
    <property type="match status" value="1"/>
</dbReference>
<dbReference type="EMBL" id="CAAHFH010000002">
    <property type="protein sequence ID" value="VGO20839.1"/>
    <property type="molecule type" value="Genomic_DNA"/>
</dbReference>
<name>A0A6C2ULJ1_9BACT</name>
<dbReference type="InterPro" id="IPR011009">
    <property type="entry name" value="Kinase-like_dom_sf"/>
</dbReference>
<keyword evidence="6" id="KW-1133">Transmembrane helix</keyword>
<dbReference type="SUPFAM" id="SSF56112">
    <property type="entry name" value="Protein kinase-like (PK-like)"/>
    <property type="match status" value="1"/>
</dbReference>
<evidence type="ECO:0000256" key="2">
    <source>
        <dbReference type="ARBA" id="ARBA00022741"/>
    </source>
</evidence>
<keyword evidence="4" id="KW-0067">ATP-binding</keyword>
<gene>
    <name evidence="8" type="primary">pknD_19</name>
    <name evidence="8" type="ORF">SCARR_02906</name>
</gene>
<evidence type="ECO:0000313" key="9">
    <source>
        <dbReference type="Proteomes" id="UP000346198"/>
    </source>
</evidence>
<dbReference type="PANTHER" id="PTHR43289">
    <property type="entry name" value="MITOGEN-ACTIVATED PROTEIN KINASE KINASE KINASE 20-RELATED"/>
    <property type="match status" value="1"/>
</dbReference>
<dbReference type="InterPro" id="IPR000719">
    <property type="entry name" value="Prot_kinase_dom"/>
</dbReference>
<dbReference type="RefSeq" id="WP_136062350.1">
    <property type="nucleotide sequence ID" value="NZ_CAAHFH010000002.1"/>
</dbReference>
<feature type="domain" description="Protein kinase" evidence="7">
    <location>
        <begin position="48"/>
        <end position="322"/>
    </location>
</feature>
<feature type="transmembrane region" description="Helical" evidence="6">
    <location>
        <begin position="350"/>
        <end position="370"/>
    </location>
</feature>
<dbReference type="AlphaFoldDB" id="A0A6C2ULJ1"/>
<keyword evidence="2" id="KW-0547">Nucleotide-binding</keyword>
<dbReference type="GO" id="GO:0004674">
    <property type="term" value="F:protein serine/threonine kinase activity"/>
    <property type="evidence" value="ECO:0007669"/>
    <property type="project" value="TreeGrafter"/>
</dbReference>
<evidence type="ECO:0000256" key="5">
    <source>
        <dbReference type="SAM" id="Coils"/>
    </source>
</evidence>
<feature type="coiled-coil region" evidence="5">
    <location>
        <begin position="367"/>
        <end position="397"/>
    </location>
</feature>
<keyword evidence="9" id="KW-1185">Reference proteome</keyword>
<dbReference type="GO" id="GO:0005524">
    <property type="term" value="F:ATP binding"/>
    <property type="evidence" value="ECO:0007669"/>
    <property type="project" value="UniProtKB-KW"/>
</dbReference>
<evidence type="ECO:0000256" key="6">
    <source>
        <dbReference type="SAM" id="Phobius"/>
    </source>
</evidence>
<keyword evidence="3 8" id="KW-0418">Kinase</keyword>
<evidence type="ECO:0000259" key="7">
    <source>
        <dbReference type="PROSITE" id="PS50011"/>
    </source>
</evidence>